<feature type="compositionally biased region" description="Basic and acidic residues" evidence="14">
    <location>
        <begin position="989"/>
        <end position="998"/>
    </location>
</feature>
<feature type="compositionally biased region" description="Polar residues" evidence="14">
    <location>
        <begin position="1"/>
        <end position="23"/>
    </location>
</feature>
<evidence type="ECO:0000256" key="6">
    <source>
        <dbReference type="ARBA" id="ARBA00023002"/>
    </source>
</evidence>
<reference evidence="17" key="1">
    <citation type="journal article" date="2020" name="BMC Genomics">
        <title>Correction to: Identification and distribution of gene clusters required for synthesis of sphingolipid metabolism inhibitors in diverse species of the filamentous fungus Fusarium.</title>
        <authorList>
            <person name="Kim H.S."/>
            <person name="Lohmar J.M."/>
            <person name="Busman M."/>
            <person name="Brown D.W."/>
            <person name="Naumann T.A."/>
            <person name="Divon H.H."/>
            <person name="Lysoe E."/>
            <person name="Uhlig S."/>
            <person name="Proctor R.H."/>
        </authorList>
    </citation>
    <scope>NUCLEOTIDE SEQUENCE</scope>
    <source>
        <strain evidence="17">NRRL 22465</strain>
    </source>
</reference>
<keyword evidence="5 15" id="KW-1133">Transmembrane helix</keyword>
<evidence type="ECO:0000256" key="4">
    <source>
        <dbReference type="ARBA" id="ARBA00022692"/>
    </source>
</evidence>
<dbReference type="InterPro" id="IPR016161">
    <property type="entry name" value="Ald_DH/histidinol_DH"/>
</dbReference>
<feature type="compositionally biased region" description="Acidic residues" evidence="14">
    <location>
        <begin position="975"/>
        <end position="988"/>
    </location>
</feature>
<dbReference type="InterPro" id="IPR020846">
    <property type="entry name" value="MFS_dom"/>
</dbReference>
<dbReference type="OrthoDB" id="10262656at2759"/>
<feature type="transmembrane region" description="Helical" evidence="15">
    <location>
        <begin position="1047"/>
        <end position="1066"/>
    </location>
</feature>
<dbReference type="InterPro" id="IPR036259">
    <property type="entry name" value="MFS_trans_sf"/>
</dbReference>
<evidence type="ECO:0000256" key="7">
    <source>
        <dbReference type="ARBA" id="ARBA00023136"/>
    </source>
</evidence>
<evidence type="ECO:0000256" key="9">
    <source>
        <dbReference type="ARBA" id="ARBA00050387"/>
    </source>
</evidence>
<dbReference type="EMBL" id="JABEYC010000385">
    <property type="protein sequence ID" value="KAF4978255.1"/>
    <property type="molecule type" value="Genomic_DNA"/>
</dbReference>
<dbReference type="PANTHER" id="PTHR43353">
    <property type="entry name" value="SUCCINATE-SEMIALDEHYDE DEHYDROGENASE, MITOCHONDRIAL"/>
    <property type="match status" value="1"/>
</dbReference>
<keyword evidence="7 15" id="KW-0472">Membrane</keyword>
<feature type="transmembrane region" description="Helical" evidence="15">
    <location>
        <begin position="863"/>
        <end position="886"/>
    </location>
</feature>
<evidence type="ECO:0000256" key="11">
    <source>
        <dbReference type="ARBA" id="ARBA00067047"/>
    </source>
</evidence>
<dbReference type="InterPro" id="IPR016163">
    <property type="entry name" value="Ald_DH_C"/>
</dbReference>
<dbReference type="InterPro" id="IPR011701">
    <property type="entry name" value="MFS"/>
</dbReference>
<dbReference type="SUPFAM" id="SSF53720">
    <property type="entry name" value="ALDH-like"/>
    <property type="match status" value="1"/>
</dbReference>
<dbReference type="GO" id="GO:0004777">
    <property type="term" value="F:succinate-semialdehyde dehydrogenase (NAD+) activity"/>
    <property type="evidence" value="ECO:0007669"/>
    <property type="project" value="TreeGrafter"/>
</dbReference>
<comment type="pathway">
    <text evidence="2">Amino-acid degradation; 4-aminobutanoate degradation.</text>
</comment>
<evidence type="ECO:0000259" key="16">
    <source>
        <dbReference type="PROSITE" id="PS50850"/>
    </source>
</evidence>
<dbReference type="GO" id="GO:0005737">
    <property type="term" value="C:cytoplasm"/>
    <property type="evidence" value="ECO:0007669"/>
    <property type="project" value="TreeGrafter"/>
</dbReference>
<comment type="similarity">
    <text evidence="3 13">Belongs to the aldehyde dehydrogenase family.</text>
</comment>
<dbReference type="CDD" id="cd17330">
    <property type="entry name" value="MFS_SLC46_TetA_like"/>
    <property type="match status" value="1"/>
</dbReference>
<dbReference type="InterPro" id="IPR016162">
    <property type="entry name" value="Ald_DH_N"/>
</dbReference>
<feature type="transmembrane region" description="Helical" evidence="15">
    <location>
        <begin position="1118"/>
        <end position="1141"/>
    </location>
</feature>
<feature type="region of interest" description="Disordered" evidence="14">
    <location>
        <begin position="690"/>
        <end position="728"/>
    </location>
</feature>
<dbReference type="AlphaFoldDB" id="A0A8H4UKC9"/>
<dbReference type="InterPro" id="IPR050740">
    <property type="entry name" value="Aldehyde_DH_Superfamily"/>
</dbReference>
<dbReference type="Gene3D" id="3.40.605.10">
    <property type="entry name" value="Aldehyde Dehydrogenase, Chain A, domain 1"/>
    <property type="match status" value="1"/>
</dbReference>
<evidence type="ECO:0000256" key="5">
    <source>
        <dbReference type="ARBA" id="ARBA00022989"/>
    </source>
</evidence>
<evidence type="ECO:0000256" key="13">
    <source>
        <dbReference type="RuleBase" id="RU003345"/>
    </source>
</evidence>
<proteinExistence type="inferred from homology"/>
<feature type="transmembrane region" description="Helical" evidence="15">
    <location>
        <begin position="1162"/>
        <end position="1182"/>
    </location>
</feature>
<protein>
    <recommendedName>
        <fullName evidence="11">succinate-semialdehyde dehydrogenase [NAD(P)(+)]</fullName>
        <ecNumber evidence="11">1.2.1.16</ecNumber>
    </recommendedName>
</protein>
<accession>A0A8H4UKC9</accession>
<feature type="domain" description="Major facilitator superfamily (MFS) profile" evidence="16">
    <location>
        <begin position="735"/>
        <end position="1213"/>
    </location>
</feature>
<dbReference type="CDD" id="cd07103">
    <property type="entry name" value="ALDH_F5_SSADH_GabD"/>
    <property type="match status" value="1"/>
</dbReference>
<keyword evidence="6 13" id="KW-0560">Oxidoreductase</keyword>
<feature type="transmembrane region" description="Helical" evidence="15">
    <location>
        <begin position="1188"/>
        <end position="1208"/>
    </location>
</feature>
<evidence type="ECO:0000256" key="1">
    <source>
        <dbReference type="ARBA" id="ARBA00004141"/>
    </source>
</evidence>
<sequence>MTPQTAKLHNIKDSSSFFNSSPETGDIGVGTEPNPQRAGLVISSSSICFSQARHPFTATLHQPYRMSSLASTLKDSSLVVDKAYINGEWVSSVSNKTFEVRNPASDQVIGSAPESDVDDLNKAIQAASDAFPLWRAQSGRQRGRILRKLADLITENKIDIGKVITAENGKAKSDAEGEAVFSAGFFEWFAEEAPRIYGDVVPHAQPNARTQILKQPIGVCGLITPWNFPMAMAARKVAAALAAGCTVVLKSDGVTPYSANILAVLAERAGLPKGVLNIVTALENTPKLGLALCESDVVKKISFTGSTRVGKILMKQSANTLKKLSLELGGNAPFIVFDDADIETAVSSAVVAKFKVSGQTCVCANRIYVQEGIYDKFAQRLVEEVKKFKVGNGADASVTHGPLTVNVDKVEEHVQDAVSKKATVLFGGQRLPDLGKNFFQPTILGDVSDSMAVTYEETFGPLAALTKFKTEDEVIERANKVEVGLASYLMTTDLARSYRVQERLEFGMVAINTGVISDWAAPFGGVKHSGMGSEGSKYGVDDYMVLKTIVTGAHYDFQSCCGARRPDARQWAALIGQPPLVMGHAVAPTPVSSCPSSQGPALSAWIGQLSPSSAATKALPSPWPASVPAYVTISQNPEPGAAVRGVTIKPEARPGLDDTFFQRLQGLSCIFEAAHHVAVKNRARYKVPGRESNHVVRTFPTTPPKTPLEQPSPPSDDTSTSSEDDNEETPLPVRQLLLLAFLSLAEQTALNSISPYLPEMVVSMPGIPPTEVGLYVGILASAFALAQLSTNFLWGYASDIIGRKPVLIVGTFALMCCFCVFGLCKQYWQIVVVHIAMGLLNGNAACVPTVLGEVTDRSNQSRAFTYLPVIYSLGSITGPALGGILVGKTGPAFPFLAPNILAAAMLACAVVVVWIWFEETLDKSEVNFEKPAWVRKLLSWFPGRKSSPQRPSWSARWPHARSTSQPLLSSSISVDSDEDEDNDQDSDSSDNKQDPARSAWRDLSRTTILVLCTYLVFQLSNISFNSLYPIFAATPPPTGRDLLPSRIGISLSIAGMATIIFQAFLFQPFKAKMGNLGTYQLSLLGIGISMLLMPWVGYSDDDALFGVGTGKMWLYTELGVVLILKNLCAVGGLSSVMLLITNSAPSHASLGSLNGMAQTLSALGRSFGPFVSGALFTLSTGIHPKGEALTWSLFGGLAICGWVASLFIHGAGLESDDWEGSDEEAPEGESA</sequence>
<dbReference type="GO" id="GO:0009450">
    <property type="term" value="P:gamma-aminobutyric acid catabolic process"/>
    <property type="evidence" value="ECO:0007669"/>
    <property type="project" value="TreeGrafter"/>
</dbReference>
<feature type="active site" evidence="12">
    <location>
        <position position="327"/>
    </location>
</feature>
<organism evidence="17 18">
    <name type="scientific">Fusarium zealandicum</name>
    <dbReference type="NCBI Taxonomy" id="1053134"/>
    <lineage>
        <taxon>Eukaryota</taxon>
        <taxon>Fungi</taxon>
        <taxon>Dikarya</taxon>
        <taxon>Ascomycota</taxon>
        <taxon>Pezizomycotina</taxon>
        <taxon>Sordariomycetes</taxon>
        <taxon>Hypocreomycetidae</taxon>
        <taxon>Hypocreales</taxon>
        <taxon>Nectriaceae</taxon>
        <taxon>Fusarium</taxon>
        <taxon>Fusarium staphyleae species complex</taxon>
    </lineage>
</organism>
<dbReference type="PANTHER" id="PTHR43353:SF11">
    <property type="entry name" value="SUCCINATE SEMIALDEHYDE DEHYDROGENASE (EUROFUNG)"/>
    <property type="match status" value="1"/>
</dbReference>
<feature type="compositionally biased region" description="Pro residues" evidence="14">
    <location>
        <begin position="701"/>
        <end position="714"/>
    </location>
</feature>
<dbReference type="PROSITE" id="PS50850">
    <property type="entry name" value="MFS"/>
    <property type="match status" value="1"/>
</dbReference>
<dbReference type="FunFam" id="3.40.309.10:FF:000004">
    <property type="entry name" value="Succinate-semialdehyde dehydrogenase I"/>
    <property type="match status" value="1"/>
</dbReference>
<feature type="region of interest" description="Disordered" evidence="14">
    <location>
        <begin position="944"/>
        <end position="998"/>
    </location>
</feature>
<dbReference type="InterPro" id="IPR029510">
    <property type="entry name" value="Ald_DH_CS_GLU"/>
</dbReference>
<dbReference type="Proteomes" id="UP000635477">
    <property type="component" value="Unassembled WGS sequence"/>
</dbReference>
<evidence type="ECO:0000256" key="2">
    <source>
        <dbReference type="ARBA" id="ARBA00005176"/>
    </source>
</evidence>
<comment type="catalytic activity">
    <reaction evidence="10">
        <text>succinate semialdehyde + NAD(+) + H2O = succinate + NADH + 2 H(+)</text>
        <dbReference type="Rhea" id="RHEA:13217"/>
        <dbReference type="ChEBI" id="CHEBI:15377"/>
        <dbReference type="ChEBI" id="CHEBI:15378"/>
        <dbReference type="ChEBI" id="CHEBI:30031"/>
        <dbReference type="ChEBI" id="CHEBI:57540"/>
        <dbReference type="ChEBI" id="CHEBI:57706"/>
        <dbReference type="ChEBI" id="CHEBI:57945"/>
        <dbReference type="EC" id="1.2.1.16"/>
    </reaction>
</comment>
<name>A0A8H4UKC9_9HYPO</name>
<feature type="transmembrane region" description="Helical" evidence="15">
    <location>
        <begin position="892"/>
        <end position="917"/>
    </location>
</feature>
<dbReference type="PRINTS" id="PR01035">
    <property type="entry name" value="TCRTETA"/>
</dbReference>
<dbReference type="Pfam" id="PF00171">
    <property type="entry name" value="Aldedh"/>
    <property type="match status" value="1"/>
</dbReference>
<evidence type="ECO:0000256" key="15">
    <source>
        <dbReference type="SAM" id="Phobius"/>
    </source>
</evidence>
<dbReference type="SUPFAM" id="SSF103473">
    <property type="entry name" value="MFS general substrate transporter"/>
    <property type="match status" value="1"/>
</dbReference>
<feature type="transmembrane region" description="Helical" evidence="15">
    <location>
        <begin position="1007"/>
        <end position="1027"/>
    </location>
</feature>
<feature type="transmembrane region" description="Helical" evidence="15">
    <location>
        <begin position="772"/>
        <end position="794"/>
    </location>
</feature>
<keyword evidence="8" id="KW-0325">Glycoprotein</keyword>
<feature type="transmembrane region" description="Helical" evidence="15">
    <location>
        <begin position="1078"/>
        <end position="1098"/>
    </location>
</feature>
<evidence type="ECO:0000256" key="12">
    <source>
        <dbReference type="PROSITE-ProRule" id="PRU10007"/>
    </source>
</evidence>
<dbReference type="InterPro" id="IPR001958">
    <property type="entry name" value="Tet-R_TetA/multi-R_MdtG-like"/>
</dbReference>
<keyword evidence="4 15" id="KW-0812">Transmembrane</keyword>
<reference evidence="17" key="2">
    <citation type="submission" date="2020-05" db="EMBL/GenBank/DDBJ databases">
        <authorList>
            <person name="Kim H.-S."/>
            <person name="Proctor R.H."/>
            <person name="Brown D.W."/>
        </authorList>
    </citation>
    <scope>NUCLEOTIDE SEQUENCE</scope>
    <source>
        <strain evidence="17">NRRL 22465</strain>
    </source>
</reference>
<gene>
    <name evidence="17" type="ORF">FZEAL_5361</name>
</gene>
<dbReference type="Gene3D" id="3.40.309.10">
    <property type="entry name" value="Aldehyde Dehydrogenase, Chain A, domain 2"/>
    <property type="match status" value="1"/>
</dbReference>
<dbReference type="FunFam" id="3.40.605.10:FF:000005">
    <property type="entry name" value="Succinate-semialdehyde dehydrogenase I"/>
    <property type="match status" value="1"/>
</dbReference>
<dbReference type="GO" id="GO:0022857">
    <property type="term" value="F:transmembrane transporter activity"/>
    <property type="evidence" value="ECO:0007669"/>
    <property type="project" value="InterPro"/>
</dbReference>
<evidence type="ECO:0000313" key="18">
    <source>
        <dbReference type="Proteomes" id="UP000635477"/>
    </source>
</evidence>
<comment type="catalytic activity">
    <reaction evidence="9">
        <text>succinate semialdehyde + NADP(+) + H2O = succinate + NADPH + 2 H(+)</text>
        <dbReference type="Rhea" id="RHEA:13213"/>
        <dbReference type="ChEBI" id="CHEBI:15377"/>
        <dbReference type="ChEBI" id="CHEBI:15378"/>
        <dbReference type="ChEBI" id="CHEBI:30031"/>
        <dbReference type="ChEBI" id="CHEBI:57706"/>
        <dbReference type="ChEBI" id="CHEBI:57783"/>
        <dbReference type="ChEBI" id="CHEBI:58349"/>
        <dbReference type="EC" id="1.2.1.16"/>
    </reaction>
</comment>
<comment type="caution">
    <text evidence="17">The sequence shown here is derived from an EMBL/GenBank/DDBJ whole genome shotgun (WGS) entry which is preliminary data.</text>
</comment>
<keyword evidence="18" id="KW-1185">Reference proteome</keyword>
<feature type="transmembrane region" description="Helical" evidence="15">
    <location>
        <begin position="806"/>
        <end position="823"/>
    </location>
</feature>
<comment type="subcellular location">
    <subcellularLocation>
        <location evidence="1">Membrane</location>
        <topology evidence="1">Multi-pass membrane protein</topology>
    </subcellularLocation>
</comment>
<evidence type="ECO:0000256" key="8">
    <source>
        <dbReference type="ARBA" id="ARBA00023180"/>
    </source>
</evidence>
<dbReference type="Pfam" id="PF07690">
    <property type="entry name" value="MFS_1"/>
    <property type="match status" value="1"/>
</dbReference>
<dbReference type="GO" id="GO:0016020">
    <property type="term" value="C:membrane"/>
    <property type="evidence" value="ECO:0007669"/>
    <property type="project" value="UniProtKB-SubCell"/>
</dbReference>
<evidence type="ECO:0000313" key="17">
    <source>
        <dbReference type="EMBL" id="KAF4978255.1"/>
    </source>
</evidence>
<evidence type="ECO:0000256" key="14">
    <source>
        <dbReference type="SAM" id="MobiDB-lite"/>
    </source>
</evidence>
<dbReference type="PROSITE" id="PS00687">
    <property type="entry name" value="ALDEHYDE_DEHYDR_GLU"/>
    <property type="match status" value="1"/>
</dbReference>
<feature type="transmembrane region" description="Helical" evidence="15">
    <location>
        <begin position="829"/>
        <end position="851"/>
    </location>
</feature>
<feature type="region of interest" description="Disordered" evidence="14">
    <location>
        <begin position="1"/>
        <end position="28"/>
    </location>
</feature>
<dbReference type="Gene3D" id="1.20.1250.20">
    <property type="entry name" value="MFS general substrate transporter like domains"/>
    <property type="match status" value="1"/>
</dbReference>
<dbReference type="InterPro" id="IPR015590">
    <property type="entry name" value="Aldehyde_DH_dom"/>
</dbReference>
<evidence type="ECO:0000256" key="3">
    <source>
        <dbReference type="ARBA" id="ARBA00009986"/>
    </source>
</evidence>
<dbReference type="EC" id="1.2.1.16" evidence="11"/>
<evidence type="ECO:0000256" key="10">
    <source>
        <dbReference type="ARBA" id="ARBA00052698"/>
    </source>
</evidence>